<evidence type="ECO:0000313" key="4">
    <source>
        <dbReference type="EMBL" id="MBU5675353.1"/>
    </source>
</evidence>
<sequence>MDNINQSKKFQVLGAATGINFLAGILYIWSVISKSLISQLSWSSKEASLPYTISTVFFVIAMVIFGKLQDAKGPRLTATIGSILMGLGLILSGITTSPTVMILTFGIIAGSGIGIINVSTTPPSVKWFPPDKKGLITGIVVAGVGFSSIFYSPIANYLLDTVGISKTFIYIGTGALVLSILLAQILKNPPAGYAFKEQNKFKTTKVNIGNSSMNSTWREMLKTKTFYKLWIMLAFSSSAGLMIIGHISNIAKIQVNWDNGFLLVIFLAIFNTLGRILGGSISDKLGRVNLMRIIFILQGLNMFFFSKYLNIGLIATGVAIAGLCYGAGFSVFPATVSDLYGIKNFGINYGLMFTSWGLGGVIGPMTGAIILDSTNSYNIAYIVAFILLVISTVITFTFKSPTEISEPNLIKENI</sequence>
<gene>
    <name evidence="4" type="ORF">KQI88_02850</name>
</gene>
<keyword evidence="5" id="KW-1185">Reference proteome</keyword>
<name>A0ABS6FYM8_9FIRM</name>
<organism evidence="4 5">
    <name type="scientific">Alkaliphilus flagellatus</name>
    <dbReference type="NCBI Taxonomy" id="2841507"/>
    <lineage>
        <taxon>Bacteria</taxon>
        <taxon>Bacillati</taxon>
        <taxon>Bacillota</taxon>
        <taxon>Clostridia</taxon>
        <taxon>Peptostreptococcales</taxon>
        <taxon>Natronincolaceae</taxon>
        <taxon>Alkaliphilus</taxon>
    </lineage>
</organism>
<feature type="transmembrane region" description="Helical" evidence="2">
    <location>
        <begin position="229"/>
        <end position="248"/>
    </location>
</feature>
<dbReference type="Proteomes" id="UP000779508">
    <property type="component" value="Unassembled WGS sequence"/>
</dbReference>
<proteinExistence type="predicted"/>
<feature type="domain" description="Major facilitator superfamily (MFS) profile" evidence="3">
    <location>
        <begin position="1"/>
        <end position="403"/>
    </location>
</feature>
<feature type="transmembrane region" description="Helical" evidence="2">
    <location>
        <begin position="167"/>
        <end position="186"/>
    </location>
</feature>
<evidence type="ECO:0000259" key="3">
    <source>
        <dbReference type="PROSITE" id="PS50850"/>
    </source>
</evidence>
<comment type="subcellular location">
    <subcellularLocation>
        <location evidence="1">Cell membrane</location>
        <topology evidence="1">Multi-pass membrane protein</topology>
    </subcellularLocation>
</comment>
<dbReference type="Pfam" id="PF07690">
    <property type="entry name" value="MFS_1"/>
    <property type="match status" value="1"/>
</dbReference>
<keyword evidence="2" id="KW-1133">Transmembrane helix</keyword>
<evidence type="ECO:0000256" key="2">
    <source>
        <dbReference type="SAM" id="Phobius"/>
    </source>
</evidence>
<feature type="transmembrane region" description="Helical" evidence="2">
    <location>
        <begin position="134"/>
        <end position="155"/>
    </location>
</feature>
<dbReference type="RefSeq" id="WP_216414841.1">
    <property type="nucleotide sequence ID" value="NZ_JAHLQK010000001.1"/>
</dbReference>
<feature type="transmembrane region" description="Helical" evidence="2">
    <location>
        <begin position="311"/>
        <end position="334"/>
    </location>
</feature>
<dbReference type="EMBL" id="JAHLQK010000001">
    <property type="protein sequence ID" value="MBU5675353.1"/>
    <property type="molecule type" value="Genomic_DNA"/>
</dbReference>
<keyword evidence="2" id="KW-0472">Membrane</keyword>
<feature type="transmembrane region" description="Helical" evidence="2">
    <location>
        <begin position="289"/>
        <end position="305"/>
    </location>
</feature>
<evidence type="ECO:0000313" key="5">
    <source>
        <dbReference type="Proteomes" id="UP000779508"/>
    </source>
</evidence>
<dbReference type="CDD" id="cd17353">
    <property type="entry name" value="MFS_OFA_like"/>
    <property type="match status" value="1"/>
</dbReference>
<dbReference type="PANTHER" id="PTHR11360">
    <property type="entry name" value="MONOCARBOXYLATE TRANSPORTER"/>
    <property type="match status" value="1"/>
</dbReference>
<feature type="transmembrane region" description="Helical" evidence="2">
    <location>
        <begin position="260"/>
        <end position="277"/>
    </location>
</feature>
<protein>
    <submittedName>
        <fullName evidence="4">OFA family MFS transporter</fullName>
    </submittedName>
</protein>
<feature type="transmembrane region" description="Helical" evidence="2">
    <location>
        <begin position="377"/>
        <end position="398"/>
    </location>
</feature>
<dbReference type="PROSITE" id="PS50850">
    <property type="entry name" value="MFS"/>
    <property type="match status" value="1"/>
</dbReference>
<dbReference type="InterPro" id="IPR020846">
    <property type="entry name" value="MFS_dom"/>
</dbReference>
<dbReference type="InterPro" id="IPR011701">
    <property type="entry name" value="MFS"/>
</dbReference>
<comment type="caution">
    <text evidence="4">The sequence shown here is derived from an EMBL/GenBank/DDBJ whole genome shotgun (WGS) entry which is preliminary data.</text>
</comment>
<feature type="transmembrane region" description="Helical" evidence="2">
    <location>
        <begin position="49"/>
        <end position="68"/>
    </location>
</feature>
<keyword evidence="2" id="KW-0812">Transmembrane</keyword>
<feature type="transmembrane region" description="Helical" evidence="2">
    <location>
        <begin position="12"/>
        <end position="29"/>
    </location>
</feature>
<dbReference type="InterPro" id="IPR050327">
    <property type="entry name" value="Proton-linked_MCT"/>
</dbReference>
<accession>A0ABS6FYM8</accession>
<evidence type="ECO:0000256" key="1">
    <source>
        <dbReference type="ARBA" id="ARBA00004651"/>
    </source>
</evidence>
<reference evidence="4 5" key="1">
    <citation type="submission" date="2021-06" db="EMBL/GenBank/DDBJ databases">
        <authorList>
            <person name="Sun Q."/>
            <person name="Li D."/>
        </authorList>
    </citation>
    <scope>NUCLEOTIDE SEQUENCE [LARGE SCALE GENOMIC DNA]</scope>
    <source>
        <strain evidence="4 5">MSJ-5</strain>
    </source>
</reference>
<feature type="transmembrane region" description="Helical" evidence="2">
    <location>
        <begin position="346"/>
        <end position="371"/>
    </location>
</feature>
<dbReference type="PANTHER" id="PTHR11360:SF304">
    <property type="entry name" value="MFS DOMAIN-CONTAINING PROTEIN"/>
    <property type="match status" value="1"/>
</dbReference>